<feature type="region of interest" description="Disordered" evidence="2">
    <location>
        <begin position="97"/>
        <end position="143"/>
    </location>
</feature>
<accession>A0AB40CKD5</accession>
<dbReference type="GeneID" id="120277626"/>
<proteinExistence type="inferred from homology"/>
<organism evidence="3 4">
    <name type="scientific">Dioscorea cayennensis subsp. rotundata</name>
    <name type="common">White Guinea yam</name>
    <name type="synonym">Dioscorea rotundata</name>
    <dbReference type="NCBI Taxonomy" id="55577"/>
    <lineage>
        <taxon>Eukaryota</taxon>
        <taxon>Viridiplantae</taxon>
        <taxon>Streptophyta</taxon>
        <taxon>Embryophyta</taxon>
        <taxon>Tracheophyta</taxon>
        <taxon>Spermatophyta</taxon>
        <taxon>Magnoliopsida</taxon>
        <taxon>Liliopsida</taxon>
        <taxon>Dioscoreales</taxon>
        <taxon>Dioscoreaceae</taxon>
        <taxon>Dioscorea</taxon>
    </lineage>
</organism>
<evidence type="ECO:0000256" key="2">
    <source>
        <dbReference type="SAM" id="MobiDB-lite"/>
    </source>
</evidence>
<protein>
    <submittedName>
        <fullName evidence="4">Uncharacterized protein LOC120277626</fullName>
    </submittedName>
</protein>
<dbReference type="GO" id="GO:0010150">
    <property type="term" value="P:leaf senescence"/>
    <property type="evidence" value="ECO:0007669"/>
    <property type="project" value="UniProtKB-ARBA"/>
</dbReference>
<dbReference type="AlphaFoldDB" id="A0AB40CKD5"/>
<dbReference type="Proteomes" id="UP001515500">
    <property type="component" value="Chromosome 2"/>
</dbReference>
<dbReference type="InterPro" id="IPR007608">
    <property type="entry name" value="Senescence_reg_S40"/>
</dbReference>
<sequence>MSNKPYPNGPLQFPSPYLITYKTRVSSFCFTRHNITKKTFIHSFIHSLRERKREIEKGIIIIMAGRNAKYAYHLFSPAMEGPMSALPADEFDESEIWGSYGADPRQGSDFRKAIPSARSTSRKKGGERNGDRSGGGAAPASLPVNIPDWSKILKEEYRSGNDGREWTGVDQWDGDEDDEGEKAGVVIPPHEYLWRNRAASFSVQEGIGRTLKGRDLRRVRNAIWEKTGFQD</sequence>
<name>A0AB40CKD5_DIOCR</name>
<reference evidence="4" key="1">
    <citation type="submission" date="2025-08" db="UniProtKB">
        <authorList>
            <consortium name="RefSeq"/>
        </authorList>
    </citation>
    <scope>IDENTIFICATION</scope>
</reference>
<keyword evidence="3" id="KW-1185">Reference proteome</keyword>
<dbReference type="Pfam" id="PF04520">
    <property type="entry name" value="Senescence_reg"/>
    <property type="match status" value="1"/>
</dbReference>
<gene>
    <name evidence="4" type="primary">LOC120277626</name>
</gene>
<evidence type="ECO:0000313" key="4">
    <source>
        <dbReference type="RefSeq" id="XP_039140419.1"/>
    </source>
</evidence>
<comment type="similarity">
    <text evidence="1">Belongs to the senescence regulator S40 family.</text>
</comment>
<dbReference type="RefSeq" id="XP_039140419.1">
    <property type="nucleotide sequence ID" value="XM_039284485.1"/>
</dbReference>
<feature type="region of interest" description="Disordered" evidence="2">
    <location>
        <begin position="160"/>
        <end position="182"/>
    </location>
</feature>
<evidence type="ECO:0000256" key="1">
    <source>
        <dbReference type="ARBA" id="ARBA00034773"/>
    </source>
</evidence>
<dbReference type="PANTHER" id="PTHR46525:SF2">
    <property type="entry name" value="EMB|CAB72159.1"/>
    <property type="match status" value="1"/>
</dbReference>
<evidence type="ECO:0000313" key="3">
    <source>
        <dbReference type="Proteomes" id="UP001515500"/>
    </source>
</evidence>
<dbReference type="PANTHER" id="PTHR46525">
    <property type="entry name" value="EMB|CAB72159.1"/>
    <property type="match status" value="1"/>
</dbReference>